<keyword evidence="4" id="KW-0436">Ligase</keyword>
<feature type="domain" description="FDX-ACB" evidence="13">
    <location>
        <begin position="64"/>
        <end position="157"/>
    </location>
</feature>
<dbReference type="GO" id="GO:0004826">
    <property type="term" value="F:phenylalanine-tRNA ligase activity"/>
    <property type="evidence" value="ECO:0007669"/>
    <property type="project" value="UniProtKB-EC"/>
</dbReference>
<dbReference type="GO" id="GO:0005524">
    <property type="term" value="F:ATP binding"/>
    <property type="evidence" value="ECO:0007669"/>
    <property type="project" value="UniProtKB-KW"/>
</dbReference>
<evidence type="ECO:0000256" key="5">
    <source>
        <dbReference type="ARBA" id="ARBA00022741"/>
    </source>
</evidence>
<keyword evidence="7" id="KW-0648">Protein biosynthesis</keyword>
<dbReference type="InterPro" id="IPR002319">
    <property type="entry name" value="Phenylalanyl-tRNA_Synthase"/>
</dbReference>
<evidence type="ECO:0000256" key="11">
    <source>
        <dbReference type="ARBA" id="ARBA00031194"/>
    </source>
</evidence>
<evidence type="ECO:0000256" key="1">
    <source>
        <dbReference type="ARBA" id="ARBA00004305"/>
    </source>
</evidence>
<dbReference type="GO" id="GO:0005759">
    <property type="term" value="C:mitochondrial matrix"/>
    <property type="evidence" value="ECO:0007669"/>
    <property type="project" value="UniProtKB-SubCell"/>
</dbReference>
<dbReference type="InterPro" id="IPR036690">
    <property type="entry name" value="Fdx_antiC-bd_sf"/>
</dbReference>
<evidence type="ECO:0000256" key="9">
    <source>
        <dbReference type="ARBA" id="ARBA00023128"/>
    </source>
</evidence>
<keyword evidence="8" id="KW-0809">Transit peptide</keyword>
<dbReference type="InterPro" id="IPR005121">
    <property type="entry name" value="Fdx_antiC-bd"/>
</dbReference>
<gene>
    <name evidence="14" type="ORF">SARC_09236</name>
</gene>
<dbReference type="Pfam" id="PF01409">
    <property type="entry name" value="tRNA-synt_2d"/>
    <property type="match status" value="1"/>
</dbReference>
<dbReference type="EC" id="6.1.1.20" evidence="3"/>
<dbReference type="GO" id="GO:0006412">
    <property type="term" value="P:translation"/>
    <property type="evidence" value="ECO:0007669"/>
    <property type="project" value="UniProtKB-KW"/>
</dbReference>
<evidence type="ECO:0000256" key="3">
    <source>
        <dbReference type="ARBA" id="ARBA00012814"/>
    </source>
</evidence>
<comment type="similarity">
    <text evidence="2">Belongs to the class-II aminoacyl-tRNA synthetase family.</text>
</comment>
<dbReference type="Pfam" id="PF03147">
    <property type="entry name" value="FDX-ACB"/>
    <property type="match status" value="1"/>
</dbReference>
<sequence length="157" mass="18276">MLYAPVGPTGINNHMGWAFGLGLERLAMVLYDIPDIRLFWSEDERFLKQFKASDKKVTPFTPFSRHPPNNMDVAFWLPEDGQFVDNDFFEMVRTEAGDLVEKITMVDEFVHPKTNRTSKCFRITYRSMERPVANAEVNLIQERVRALVAEDFKVTLR</sequence>
<evidence type="ECO:0000259" key="13">
    <source>
        <dbReference type="PROSITE" id="PS51447"/>
    </source>
</evidence>
<keyword evidence="5" id="KW-0547">Nucleotide-binding</keyword>
<evidence type="ECO:0000313" key="15">
    <source>
        <dbReference type="Proteomes" id="UP000054560"/>
    </source>
</evidence>
<keyword evidence="10" id="KW-0030">Aminoacyl-tRNA synthetase</keyword>
<dbReference type="AlphaFoldDB" id="A0A0L0FP95"/>
<dbReference type="Gene3D" id="3.30.70.380">
    <property type="entry name" value="Ferrodoxin-fold anticodon-binding domain"/>
    <property type="match status" value="1"/>
</dbReference>
<reference evidence="14 15" key="1">
    <citation type="submission" date="2011-02" db="EMBL/GenBank/DDBJ databases">
        <title>The Genome Sequence of Sphaeroforma arctica JP610.</title>
        <authorList>
            <consortium name="The Broad Institute Genome Sequencing Platform"/>
            <person name="Russ C."/>
            <person name="Cuomo C."/>
            <person name="Young S.K."/>
            <person name="Zeng Q."/>
            <person name="Gargeya S."/>
            <person name="Alvarado L."/>
            <person name="Berlin A."/>
            <person name="Chapman S.B."/>
            <person name="Chen Z."/>
            <person name="Freedman E."/>
            <person name="Gellesch M."/>
            <person name="Goldberg J."/>
            <person name="Griggs A."/>
            <person name="Gujja S."/>
            <person name="Heilman E."/>
            <person name="Heiman D."/>
            <person name="Howarth C."/>
            <person name="Mehta T."/>
            <person name="Neiman D."/>
            <person name="Pearson M."/>
            <person name="Roberts A."/>
            <person name="Saif S."/>
            <person name="Shea T."/>
            <person name="Shenoy N."/>
            <person name="Sisk P."/>
            <person name="Stolte C."/>
            <person name="Sykes S."/>
            <person name="White J."/>
            <person name="Yandava C."/>
            <person name="Burger G."/>
            <person name="Gray M.W."/>
            <person name="Holland P.W.H."/>
            <person name="King N."/>
            <person name="Lang F.B.F."/>
            <person name="Roger A.J."/>
            <person name="Ruiz-Trillo I."/>
            <person name="Haas B."/>
            <person name="Nusbaum C."/>
            <person name="Birren B."/>
        </authorList>
    </citation>
    <scope>NUCLEOTIDE SEQUENCE [LARGE SCALE GENOMIC DNA]</scope>
    <source>
        <strain evidence="14 15">JP610</strain>
    </source>
</reference>
<evidence type="ECO:0000256" key="4">
    <source>
        <dbReference type="ARBA" id="ARBA00022598"/>
    </source>
</evidence>
<keyword evidence="15" id="KW-1185">Reference proteome</keyword>
<dbReference type="FunFam" id="3.30.70.380:FF:000002">
    <property type="entry name" value="phenylalanine--tRNA ligase, mitochondrial"/>
    <property type="match status" value="1"/>
</dbReference>
<dbReference type="SMART" id="SM00896">
    <property type="entry name" value="FDX-ACB"/>
    <property type="match status" value="1"/>
</dbReference>
<evidence type="ECO:0000256" key="12">
    <source>
        <dbReference type="ARBA" id="ARBA00049255"/>
    </source>
</evidence>
<evidence type="ECO:0000256" key="8">
    <source>
        <dbReference type="ARBA" id="ARBA00022946"/>
    </source>
</evidence>
<dbReference type="Gene3D" id="3.30.930.10">
    <property type="entry name" value="Bira Bifunctional Protein, Domain 2"/>
    <property type="match status" value="1"/>
</dbReference>
<dbReference type="OrthoDB" id="4457at2759"/>
<dbReference type="RefSeq" id="XP_014152233.1">
    <property type="nucleotide sequence ID" value="XM_014296758.1"/>
</dbReference>
<organism evidence="14 15">
    <name type="scientific">Sphaeroforma arctica JP610</name>
    <dbReference type="NCBI Taxonomy" id="667725"/>
    <lineage>
        <taxon>Eukaryota</taxon>
        <taxon>Ichthyosporea</taxon>
        <taxon>Ichthyophonida</taxon>
        <taxon>Sphaeroforma</taxon>
    </lineage>
</organism>
<evidence type="ECO:0000256" key="6">
    <source>
        <dbReference type="ARBA" id="ARBA00022840"/>
    </source>
</evidence>
<evidence type="ECO:0000313" key="14">
    <source>
        <dbReference type="EMBL" id="KNC78331.1"/>
    </source>
</evidence>
<dbReference type="EMBL" id="KQ242510">
    <property type="protein sequence ID" value="KNC78331.1"/>
    <property type="molecule type" value="Genomic_DNA"/>
</dbReference>
<proteinExistence type="inferred from homology"/>
<keyword evidence="9" id="KW-0496">Mitochondrion</keyword>
<evidence type="ECO:0000256" key="7">
    <source>
        <dbReference type="ARBA" id="ARBA00022917"/>
    </source>
</evidence>
<name>A0A0L0FP95_9EUKA</name>
<dbReference type="GO" id="GO:0043039">
    <property type="term" value="P:tRNA aminoacylation"/>
    <property type="evidence" value="ECO:0007669"/>
    <property type="project" value="InterPro"/>
</dbReference>
<comment type="catalytic activity">
    <reaction evidence="12">
        <text>tRNA(Phe) + L-phenylalanine + ATP = L-phenylalanyl-tRNA(Phe) + AMP + diphosphate + H(+)</text>
        <dbReference type="Rhea" id="RHEA:19413"/>
        <dbReference type="Rhea" id="RHEA-COMP:9668"/>
        <dbReference type="Rhea" id="RHEA-COMP:9699"/>
        <dbReference type="ChEBI" id="CHEBI:15378"/>
        <dbReference type="ChEBI" id="CHEBI:30616"/>
        <dbReference type="ChEBI" id="CHEBI:33019"/>
        <dbReference type="ChEBI" id="CHEBI:58095"/>
        <dbReference type="ChEBI" id="CHEBI:78442"/>
        <dbReference type="ChEBI" id="CHEBI:78531"/>
        <dbReference type="ChEBI" id="CHEBI:456215"/>
        <dbReference type="EC" id="6.1.1.20"/>
    </reaction>
</comment>
<dbReference type="InterPro" id="IPR045864">
    <property type="entry name" value="aa-tRNA-synth_II/BPL/LPL"/>
</dbReference>
<accession>A0A0L0FP95</accession>
<dbReference type="PROSITE" id="PS51447">
    <property type="entry name" value="FDX_ACB"/>
    <property type="match status" value="1"/>
</dbReference>
<dbReference type="eggNOG" id="KOG2783">
    <property type="taxonomic scope" value="Eukaryota"/>
</dbReference>
<comment type="subcellular location">
    <subcellularLocation>
        <location evidence="1">Mitochondrion matrix</location>
    </subcellularLocation>
</comment>
<dbReference type="STRING" id="667725.A0A0L0FP95"/>
<evidence type="ECO:0000256" key="10">
    <source>
        <dbReference type="ARBA" id="ARBA00023146"/>
    </source>
</evidence>
<keyword evidence="6" id="KW-0067">ATP-binding</keyword>
<dbReference type="GO" id="GO:0000049">
    <property type="term" value="F:tRNA binding"/>
    <property type="evidence" value="ECO:0007669"/>
    <property type="project" value="InterPro"/>
</dbReference>
<dbReference type="SUPFAM" id="SSF55681">
    <property type="entry name" value="Class II aaRS and biotin synthetases"/>
    <property type="match status" value="1"/>
</dbReference>
<dbReference type="GeneID" id="25909740"/>
<protein>
    <recommendedName>
        <fullName evidence="3">phenylalanine--tRNA ligase</fullName>
        <ecNumber evidence="3">6.1.1.20</ecNumber>
    </recommendedName>
    <alternativeName>
        <fullName evidence="11">Phenylalanyl-tRNA synthetase</fullName>
    </alternativeName>
</protein>
<evidence type="ECO:0000256" key="2">
    <source>
        <dbReference type="ARBA" id="ARBA00008226"/>
    </source>
</evidence>
<dbReference type="SUPFAM" id="SSF54991">
    <property type="entry name" value="Anticodon-binding domain of PheRS"/>
    <property type="match status" value="1"/>
</dbReference>
<dbReference type="Proteomes" id="UP000054560">
    <property type="component" value="Unassembled WGS sequence"/>
</dbReference>